<evidence type="ECO:0000313" key="3">
    <source>
        <dbReference type="Proteomes" id="UP000266841"/>
    </source>
</evidence>
<dbReference type="OrthoDB" id="10633924at2759"/>
<dbReference type="AlphaFoldDB" id="K0R0J4"/>
<dbReference type="Proteomes" id="UP000266841">
    <property type="component" value="Unassembled WGS sequence"/>
</dbReference>
<evidence type="ECO:0000313" key="2">
    <source>
        <dbReference type="EMBL" id="EJK44289.1"/>
    </source>
</evidence>
<protein>
    <submittedName>
        <fullName evidence="2">Uncharacterized protein</fullName>
    </submittedName>
</protein>
<sequence length="659" mass="72133">MPGAALSYHSSDETADVIVKHSYGPEPVAANEEDCRRDDDAGGEEQGIEHATASSPERRPYVVSVDASGAHLPAPQASSLGQRSLWNNDASADGRDAAQHPAHAFSNRQWLVLPEQRYEQAMNHSHPPLPPFLGSTYWMQASPLPRPSEGCQDSNRRAMSDAGVRTKPDHMSFKSLITPSPMNESPAQFEQVSPDELLKRFEVGLTQSRQNLFLRLNSSEDRDEAEAAHTSGSRDGGEALRPSLVSPQHDLNRTLDTEDSELEDANVFNAYSPAKDITNAPSNDTSAELLDYSSFLEESYSQDQRNKAKAAAMGAAVKPQHTPRRLFEEIDTTAEETTFEIDEIEQQRVMFETPERVGRTFVDQGDIPIFPSVAKSSPSTLTLTTLGGTCRERHVSTLPSDAPIRLKVTDCSSHQRLHTNGTNLSQNSNNSPGDFCSFDPYFSTGKYKVTLRNGKPWGNGVHLKMSQQFMTLADSMGNVAAVVKSRYTHIPSVVLYSPRPRYAGQSPSSHGVSKDTKIVDLSSENGSLVDHLPLYPWALISKSGRTMEDECCCYFIDEESASLSPSALSTRVRKESASLFSSAAAFRGKHGFDRGLHTHTLVSRVDESEDVPCCVSVRDSNDCDVVDVTIAPGIDPVLMVCYLGAHMKMDIEPILAGGL</sequence>
<name>K0R0J4_THAOC</name>
<comment type="caution">
    <text evidence="2">The sequence shown here is derived from an EMBL/GenBank/DDBJ whole genome shotgun (WGS) entry which is preliminary data.</text>
</comment>
<feature type="region of interest" description="Disordered" evidence="1">
    <location>
        <begin position="72"/>
        <end position="103"/>
    </location>
</feature>
<feature type="compositionally biased region" description="Polar residues" evidence="1">
    <location>
        <begin position="76"/>
        <end position="90"/>
    </location>
</feature>
<dbReference type="EMBL" id="AGNL01049917">
    <property type="protein sequence ID" value="EJK44289.1"/>
    <property type="molecule type" value="Genomic_DNA"/>
</dbReference>
<accession>K0R0J4</accession>
<proteinExistence type="predicted"/>
<dbReference type="eggNOG" id="ENOG502QY4A">
    <property type="taxonomic scope" value="Eukaryota"/>
</dbReference>
<gene>
    <name evidence="2" type="ORF">THAOC_37189</name>
</gene>
<keyword evidence="3" id="KW-1185">Reference proteome</keyword>
<organism evidence="2 3">
    <name type="scientific">Thalassiosira oceanica</name>
    <name type="common">Marine diatom</name>
    <dbReference type="NCBI Taxonomy" id="159749"/>
    <lineage>
        <taxon>Eukaryota</taxon>
        <taxon>Sar</taxon>
        <taxon>Stramenopiles</taxon>
        <taxon>Ochrophyta</taxon>
        <taxon>Bacillariophyta</taxon>
        <taxon>Coscinodiscophyceae</taxon>
        <taxon>Thalassiosirophycidae</taxon>
        <taxon>Thalassiosirales</taxon>
        <taxon>Thalassiosiraceae</taxon>
        <taxon>Thalassiosira</taxon>
    </lineage>
</organism>
<evidence type="ECO:0000256" key="1">
    <source>
        <dbReference type="SAM" id="MobiDB-lite"/>
    </source>
</evidence>
<dbReference type="OMA" id="FSNRQWL"/>
<feature type="region of interest" description="Disordered" evidence="1">
    <location>
        <begin position="216"/>
        <end position="250"/>
    </location>
</feature>
<reference evidence="2 3" key="1">
    <citation type="journal article" date="2012" name="Genome Biol.">
        <title>Genome and low-iron response of an oceanic diatom adapted to chronic iron limitation.</title>
        <authorList>
            <person name="Lommer M."/>
            <person name="Specht M."/>
            <person name="Roy A.S."/>
            <person name="Kraemer L."/>
            <person name="Andreson R."/>
            <person name="Gutowska M.A."/>
            <person name="Wolf J."/>
            <person name="Bergner S.V."/>
            <person name="Schilhabel M.B."/>
            <person name="Klostermeier U.C."/>
            <person name="Beiko R.G."/>
            <person name="Rosenstiel P."/>
            <person name="Hippler M."/>
            <person name="Laroche J."/>
        </authorList>
    </citation>
    <scope>NUCLEOTIDE SEQUENCE [LARGE SCALE GENOMIC DNA]</scope>
    <source>
        <strain evidence="2 3">CCMP1005</strain>
    </source>
</reference>
<feature type="region of interest" description="Disordered" evidence="1">
    <location>
        <begin position="22"/>
        <end position="60"/>
    </location>
</feature>